<dbReference type="AlphaFoldDB" id="A0A3M0GGG8"/>
<dbReference type="PANTHER" id="PTHR36582:SF2">
    <property type="entry name" value="ANTITOXIN PARD"/>
    <property type="match status" value="1"/>
</dbReference>
<organism evidence="3 4">
    <name type="scientific">Dokdonia sinensis</name>
    <dbReference type="NCBI Taxonomy" id="2479847"/>
    <lineage>
        <taxon>Bacteria</taxon>
        <taxon>Pseudomonadati</taxon>
        <taxon>Bacteroidota</taxon>
        <taxon>Flavobacteriia</taxon>
        <taxon>Flavobacteriales</taxon>
        <taxon>Flavobacteriaceae</taxon>
        <taxon>Dokdonia</taxon>
    </lineage>
</organism>
<evidence type="ECO:0000256" key="2">
    <source>
        <dbReference type="ARBA" id="ARBA00022649"/>
    </source>
</evidence>
<dbReference type="EMBL" id="REFV01000017">
    <property type="protein sequence ID" value="RMB56416.1"/>
    <property type="molecule type" value="Genomic_DNA"/>
</dbReference>
<dbReference type="CDD" id="cd22231">
    <property type="entry name" value="RHH_NikR_HicB-like"/>
    <property type="match status" value="1"/>
</dbReference>
<reference evidence="3 4" key="1">
    <citation type="submission" date="2018-10" db="EMBL/GenBank/DDBJ databases">
        <title>Dokdonia luteus sp. nov., isolated from sea water.</title>
        <authorList>
            <person name="Zhou L.Y."/>
            <person name="Du Z.J."/>
        </authorList>
    </citation>
    <scope>NUCLEOTIDE SEQUENCE [LARGE SCALE GENOMIC DNA]</scope>
    <source>
        <strain evidence="3 4">SH27</strain>
    </source>
</reference>
<dbReference type="Gene3D" id="6.10.10.120">
    <property type="entry name" value="Antitoxin ParD1-like"/>
    <property type="match status" value="1"/>
</dbReference>
<dbReference type="InterPro" id="IPR038296">
    <property type="entry name" value="ParD_sf"/>
</dbReference>
<dbReference type="Proteomes" id="UP000281985">
    <property type="component" value="Unassembled WGS sequence"/>
</dbReference>
<dbReference type="SUPFAM" id="SSF47598">
    <property type="entry name" value="Ribbon-helix-helix"/>
    <property type="match status" value="1"/>
</dbReference>
<accession>A0A3M0GGG8</accession>
<name>A0A3M0GGG8_9FLAO</name>
<evidence type="ECO:0000256" key="1">
    <source>
        <dbReference type="ARBA" id="ARBA00008580"/>
    </source>
</evidence>
<dbReference type="InterPro" id="IPR010985">
    <property type="entry name" value="Ribbon_hlx_hlx"/>
</dbReference>
<evidence type="ECO:0000313" key="3">
    <source>
        <dbReference type="EMBL" id="RMB56416.1"/>
    </source>
</evidence>
<comment type="caution">
    <text evidence="3">The sequence shown here is derived from an EMBL/GenBank/DDBJ whole genome shotgun (WGS) entry which is preliminary data.</text>
</comment>
<dbReference type="GO" id="GO:0006355">
    <property type="term" value="P:regulation of DNA-templated transcription"/>
    <property type="evidence" value="ECO:0007669"/>
    <property type="project" value="InterPro"/>
</dbReference>
<comment type="similarity">
    <text evidence="1">Belongs to the ParD antitoxin family.</text>
</comment>
<dbReference type="Pfam" id="PF03693">
    <property type="entry name" value="ParD_antitoxin"/>
    <property type="match status" value="1"/>
</dbReference>
<dbReference type="InterPro" id="IPR022789">
    <property type="entry name" value="ParD"/>
</dbReference>
<gene>
    <name evidence="3" type="ORF">EAX61_14355</name>
</gene>
<dbReference type="NCBIfam" id="TIGR02606">
    <property type="entry name" value="antidote_CC2985"/>
    <property type="match status" value="1"/>
</dbReference>
<keyword evidence="2" id="KW-1277">Toxin-antitoxin system</keyword>
<dbReference type="RefSeq" id="WP_121918404.1">
    <property type="nucleotide sequence ID" value="NZ_REFV01000017.1"/>
</dbReference>
<evidence type="ECO:0000313" key="4">
    <source>
        <dbReference type="Proteomes" id="UP000281985"/>
    </source>
</evidence>
<dbReference type="OrthoDB" id="9815501at2"/>
<keyword evidence="4" id="KW-1185">Reference proteome</keyword>
<protein>
    <submittedName>
        <fullName evidence="3">Type II toxin-antitoxin system ParD family antitoxin</fullName>
    </submittedName>
</protein>
<proteinExistence type="inferred from homology"/>
<sequence>MNISFTEKQEEYIKNLVASGDYKNASEVVREALRLHSSDYEKKLAVLRAEIQKGIDSGYSDRSVRDIFEEAKARALKKAQ</sequence>
<dbReference type="PANTHER" id="PTHR36582">
    <property type="entry name" value="ANTITOXIN PARD"/>
    <property type="match status" value="1"/>
</dbReference>